<dbReference type="RefSeq" id="WP_231989426.1">
    <property type="nucleotide sequence ID" value="NZ_LT828648.1"/>
</dbReference>
<evidence type="ECO:0000313" key="8">
    <source>
        <dbReference type="Proteomes" id="UP000192042"/>
    </source>
</evidence>
<dbReference type="Gene3D" id="1.20.1080.10">
    <property type="entry name" value="Glycerol uptake facilitator protein"/>
    <property type="match status" value="1"/>
</dbReference>
<comment type="similarity">
    <text evidence="5">Belongs to the FNT transporter (TC 1.A.16) family.</text>
</comment>
<proteinExistence type="inferred from homology"/>
<feature type="transmembrane region" description="Helical" evidence="6">
    <location>
        <begin position="57"/>
        <end position="74"/>
    </location>
</feature>
<feature type="transmembrane region" description="Helical" evidence="6">
    <location>
        <begin position="174"/>
        <end position="204"/>
    </location>
</feature>
<dbReference type="GO" id="GO:0005886">
    <property type="term" value="C:plasma membrane"/>
    <property type="evidence" value="ECO:0007669"/>
    <property type="project" value="TreeGrafter"/>
</dbReference>
<dbReference type="GO" id="GO:0015499">
    <property type="term" value="F:formate transmembrane transporter activity"/>
    <property type="evidence" value="ECO:0007669"/>
    <property type="project" value="TreeGrafter"/>
</dbReference>
<organism evidence="7 8">
    <name type="scientific">Nitrospira japonica</name>
    <dbReference type="NCBI Taxonomy" id="1325564"/>
    <lineage>
        <taxon>Bacteria</taxon>
        <taxon>Pseudomonadati</taxon>
        <taxon>Nitrospirota</taxon>
        <taxon>Nitrospiria</taxon>
        <taxon>Nitrospirales</taxon>
        <taxon>Nitrospiraceae</taxon>
        <taxon>Nitrospira</taxon>
    </lineage>
</organism>
<evidence type="ECO:0000256" key="6">
    <source>
        <dbReference type="SAM" id="Phobius"/>
    </source>
</evidence>
<dbReference type="EMBL" id="LT828648">
    <property type="protein sequence ID" value="SLM50047.1"/>
    <property type="molecule type" value="Genomic_DNA"/>
</dbReference>
<keyword evidence="8" id="KW-1185">Reference proteome</keyword>
<evidence type="ECO:0000256" key="4">
    <source>
        <dbReference type="ARBA" id="ARBA00023136"/>
    </source>
</evidence>
<feature type="transmembrane region" description="Helical" evidence="6">
    <location>
        <begin position="242"/>
        <end position="259"/>
    </location>
</feature>
<evidence type="ECO:0000256" key="3">
    <source>
        <dbReference type="ARBA" id="ARBA00022989"/>
    </source>
</evidence>
<accession>A0A1W1IAH1</accession>
<keyword evidence="2 6" id="KW-0812">Transmembrane</keyword>
<dbReference type="STRING" id="1325564.NSJP_3880"/>
<sequence length="290" mass="30404">MMDYVKPHDVVKDMVSTGALKLDVPASHLVIRGALAGAYLGIATSMAVTAAVETGSWLVGSLLFPIGLCIAILLRTEIITGSFALLPCATAAGKENACVSRVLVNWGWVFLGNLLGSVVYAAMLAIVLTTAGDAGLSATGTKLIAIAEAKTNYYASHGSAGMLTVFTKAVLCNWMVSLAVVFAFATTSLSGKILAIWGPTLLFFSQGFEHAVVNMFVIPVGMLLGAHVTLADWWIWNQIPVTLGNLVGGMVFTGLAIYFTHRTPATAPVVQAPVESATVPEHGRGYSPSF</sequence>
<dbReference type="KEGG" id="nja:NSJP_3880"/>
<dbReference type="PANTHER" id="PTHR30520">
    <property type="entry name" value="FORMATE TRANSPORTER-RELATED"/>
    <property type="match status" value="1"/>
</dbReference>
<keyword evidence="4 6" id="KW-0472">Membrane</keyword>
<dbReference type="Proteomes" id="UP000192042">
    <property type="component" value="Chromosome I"/>
</dbReference>
<feature type="transmembrane region" description="Helical" evidence="6">
    <location>
        <begin position="216"/>
        <end position="236"/>
    </location>
</feature>
<dbReference type="AlphaFoldDB" id="A0A1W1IAH1"/>
<dbReference type="InterPro" id="IPR000292">
    <property type="entry name" value="For/NO2_transpt"/>
</dbReference>
<dbReference type="PANTHER" id="PTHR30520:SF6">
    <property type="entry name" value="FORMATE_NITRATE FAMILY TRANSPORTER (EUROFUNG)"/>
    <property type="match status" value="1"/>
</dbReference>
<dbReference type="InterPro" id="IPR023271">
    <property type="entry name" value="Aquaporin-like"/>
</dbReference>
<feature type="transmembrane region" description="Helical" evidence="6">
    <location>
        <begin position="103"/>
        <end position="128"/>
    </location>
</feature>
<evidence type="ECO:0000256" key="5">
    <source>
        <dbReference type="ARBA" id="ARBA00049660"/>
    </source>
</evidence>
<evidence type="ECO:0000313" key="7">
    <source>
        <dbReference type="EMBL" id="SLM50047.1"/>
    </source>
</evidence>
<gene>
    <name evidence="7" type="ORF">NSJP_3880</name>
</gene>
<keyword evidence="3 6" id="KW-1133">Transmembrane helix</keyword>
<dbReference type="Pfam" id="PF01226">
    <property type="entry name" value="Form_Nir_trans"/>
    <property type="match status" value="1"/>
</dbReference>
<evidence type="ECO:0000256" key="1">
    <source>
        <dbReference type="ARBA" id="ARBA00004141"/>
    </source>
</evidence>
<protein>
    <submittedName>
        <fullName evidence="7">Putative Nitrite transporter NirC</fullName>
    </submittedName>
</protein>
<name>A0A1W1IAH1_9BACT</name>
<feature type="transmembrane region" description="Helical" evidence="6">
    <location>
        <begin position="29"/>
        <end position="51"/>
    </location>
</feature>
<evidence type="ECO:0000256" key="2">
    <source>
        <dbReference type="ARBA" id="ARBA00022692"/>
    </source>
</evidence>
<comment type="subcellular location">
    <subcellularLocation>
        <location evidence="1">Membrane</location>
        <topology evidence="1">Multi-pass membrane protein</topology>
    </subcellularLocation>
</comment>
<reference evidence="7 8" key="1">
    <citation type="submission" date="2017-03" db="EMBL/GenBank/DDBJ databases">
        <authorList>
            <person name="Afonso C.L."/>
            <person name="Miller P.J."/>
            <person name="Scott M.A."/>
            <person name="Spackman E."/>
            <person name="Goraichik I."/>
            <person name="Dimitrov K.M."/>
            <person name="Suarez D.L."/>
            <person name="Swayne D.E."/>
        </authorList>
    </citation>
    <scope>NUCLEOTIDE SEQUENCE [LARGE SCALE GENOMIC DNA]</scope>
    <source>
        <strain evidence="7">Genome sequencing of Nitrospira japonica strain NJ11</strain>
    </source>
</reference>